<evidence type="ECO:0000256" key="2">
    <source>
        <dbReference type="ARBA" id="ARBA00003213"/>
    </source>
</evidence>
<name>A0A1I4PS39_9GAMM</name>
<comment type="similarity">
    <text evidence="3 10 13">Belongs to the IPP transferase family.</text>
</comment>
<evidence type="ECO:0000256" key="4">
    <source>
        <dbReference type="ARBA" id="ARBA00022679"/>
    </source>
</evidence>
<evidence type="ECO:0000313" key="14">
    <source>
        <dbReference type="EMBL" id="SFM30165.1"/>
    </source>
</evidence>
<dbReference type="Proteomes" id="UP000243629">
    <property type="component" value="Unassembled WGS sequence"/>
</dbReference>
<evidence type="ECO:0000313" key="15">
    <source>
        <dbReference type="Proteomes" id="UP000243629"/>
    </source>
</evidence>
<dbReference type="OrthoDB" id="9776390at2"/>
<evidence type="ECO:0000256" key="5">
    <source>
        <dbReference type="ARBA" id="ARBA00022694"/>
    </source>
</evidence>
<dbReference type="NCBIfam" id="TIGR00174">
    <property type="entry name" value="miaA"/>
    <property type="match status" value="1"/>
</dbReference>
<dbReference type="PANTHER" id="PTHR11088">
    <property type="entry name" value="TRNA DIMETHYLALLYLTRANSFERASE"/>
    <property type="match status" value="1"/>
</dbReference>
<feature type="region of interest" description="Interaction with substrate tRNA" evidence="10">
    <location>
        <begin position="167"/>
        <end position="171"/>
    </location>
</feature>
<evidence type="ECO:0000256" key="13">
    <source>
        <dbReference type="RuleBase" id="RU003785"/>
    </source>
</evidence>
<organism evidence="14 15">
    <name type="scientific">Halopseudomonas yangmingensis</name>
    <dbReference type="NCBI Taxonomy" id="1720063"/>
    <lineage>
        <taxon>Bacteria</taxon>
        <taxon>Pseudomonadati</taxon>
        <taxon>Pseudomonadota</taxon>
        <taxon>Gammaproteobacteria</taxon>
        <taxon>Pseudomonadales</taxon>
        <taxon>Pseudomonadaceae</taxon>
        <taxon>Halopseudomonas</taxon>
    </lineage>
</organism>
<dbReference type="InterPro" id="IPR027417">
    <property type="entry name" value="P-loop_NTPase"/>
</dbReference>
<dbReference type="GO" id="GO:0005524">
    <property type="term" value="F:ATP binding"/>
    <property type="evidence" value="ECO:0007669"/>
    <property type="project" value="UniProtKB-UniRule"/>
</dbReference>
<dbReference type="HAMAP" id="MF_00185">
    <property type="entry name" value="IPP_trans"/>
    <property type="match status" value="1"/>
</dbReference>
<keyword evidence="4 10" id="KW-0808">Transferase</keyword>
<evidence type="ECO:0000256" key="10">
    <source>
        <dbReference type="HAMAP-Rule" id="MF_00185"/>
    </source>
</evidence>
<accession>A0A1I4PS39</accession>
<evidence type="ECO:0000256" key="8">
    <source>
        <dbReference type="ARBA" id="ARBA00022842"/>
    </source>
</evidence>
<dbReference type="InterPro" id="IPR018022">
    <property type="entry name" value="IPT"/>
</dbReference>
<dbReference type="GO" id="GO:0006400">
    <property type="term" value="P:tRNA modification"/>
    <property type="evidence" value="ECO:0007669"/>
    <property type="project" value="TreeGrafter"/>
</dbReference>
<evidence type="ECO:0000256" key="12">
    <source>
        <dbReference type="RuleBase" id="RU003784"/>
    </source>
</evidence>
<reference evidence="15" key="1">
    <citation type="submission" date="2016-10" db="EMBL/GenBank/DDBJ databases">
        <authorList>
            <person name="Varghese N."/>
            <person name="Submissions S."/>
        </authorList>
    </citation>
    <scope>NUCLEOTIDE SEQUENCE [LARGE SCALE GENOMIC DNA]</scope>
    <source>
        <strain evidence="15">DSM 24213</strain>
    </source>
</reference>
<proteinExistence type="inferred from homology"/>
<keyword evidence="15" id="KW-1185">Reference proteome</keyword>
<dbReference type="Gene3D" id="1.10.20.140">
    <property type="match status" value="1"/>
</dbReference>
<keyword evidence="5 10" id="KW-0819">tRNA processing</keyword>
<comment type="subunit">
    <text evidence="10">Monomer.</text>
</comment>
<protein>
    <recommendedName>
        <fullName evidence="10">tRNA dimethylallyltransferase</fullName>
        <ecNumber evidence="10">2.5.1.75</ecNumber>
    </recommendedName>
    <alternativeName>
        <fullName evidence="10">Dimethylallyl diphosphate:tRNA dimethylallyltransferase</fullName>
        <shortName evidence="10">DMAPP:tRNA dimethylallyltransferase</shortName>
        <shortName evidence="10">DMATase</shortName>
    </alternativeName>
    <alternativeName>
        <fullName evidence="10">Isopentenyl-diphosphate:tRNA isopentenyltransferase</fullName>
        <shortName evidence="10">IPP transferase</shortName>
        <shortName evidence="10">IPPT</shortName>
        <shortName evidence="10">IPTase</shortName>
    </alternativeName>
</protein>
<dbReference type="SUPFAM" id="SSF52540">
    <property type="entry name" value="P-loop containing nucleoside triphosphate hydrolases"/>
    <property type="match status" value="1"/>
</dbReference>
<dbReference type="EMBL" id="FOUI01000003">
    <property type="protein sequence ID" value="SFM30165.1"/>
    <property type="molecule type" value="Genomic_DNA"/>
</dbReference>
<keyword evidence="8 10" id="KW-0460">Magnesium</keyword>
<feature type="site" description="Interaction with substrate tRNA" evidence="10">
    <location>
        <position position="109"/>
    </location>
</feature>
<evidence type="ECO:0000256" key="9">
    <source>
        <dbReference type="ARBA" id="ARBA00049563"/>
    </source>
</evidence>
<feature type="binding site" evidence="10">
    <location>
        <begin position="20"/>
        <end position="25"/>
    </location>
    <ligand>
        <name>substrate</name>
    </ligand>
</feature>
<feature type="binding site" evidence="10">
    <location>
        <begin position="18"/>
        <end position="25"/>
    </location>
    <ligand>
        <name>ATP</name>
        <dbReference type="ChEBI" id="CHEBI:30616"/>
    </ligand>
</feature>
<dbReference type="AlphaFoldDB" id="A0A1I4PS39"/>
<evidence type="ECO:0000256" key="11">
    <source>
        <dbReference type="RuleBase" id="RU003783"/>
    </source>
</evidence>
<sequence>MDADLQPTAKPPVICLMGPTAAGKTDLALYLAERLPCELISVDSALVYRGMDIGTAKPDAATLQAFPHHLVDILDPAEAYSAARFVSDVEPLISDIHRRGRIPLLVGGTMLYYRAWSAGLASMPAADQALRASLELRAAQQGWPALHAELAAVDPEAAARIHPNDPQRIQRALEVYLLSGRPLSVWHALQREENVSVGTGDGGNLPYTVRWLAIAPNERQVLHQRIAQRFSLMIEQGFVDEVERLYARGDLHPGLPSIRAVGYRQVWDYLQGNLSHEAMVERGVIATRQLAKRQFTWLRGWLAPVDWLDSLDSRRFDNALKALTDITI</sequence>
<dbReference type="GO" id="GO:0052381">
    <property type="term" value="F:tRNA dimethylallyltransferase activity"/>
    <property type="evidence" value="ECO:0007669"/>
    <property type="project" value="UniProtKB-UniRule"/>
</dbReference>
<dbReference type="RefSeq" id="WP_093473206.1">
    <property type="nucleotide sequence ID" value="NZ_FOUI01000003.1"/>
</dbReference>
<comment type="catalytic activity">
    <reaction evidence="9 10 11">
        <text>adenosine(37) in tRNA + dimethylallyl diphosphate = N(6)-dimethylallyladenosine(37) in tRNA + diphosphate</text>
        <dbReference type="Rhea" id="RHEA:26482"/>
        <dbReference type="Rhea" id="RHEA-COMP:10162"/>
        <dbReference type="Rhea" id="RHEA-COMP:10375"/>
        <dbReference type="ChEBI" id="CHEBI:33019"/>
        <dbReference type="ChEBI" id="CHEBI:57623"/>
        <dbReference type="ChEBI" id="CHEBI:74411"/>
        <dbReference type="ChEBI" id="CHEBI:74415"/>
        <dbReference type="EC" id="2.5.1.75"/>
    </reaction>
</comment>
<keyword evidence="7 10" id="KW-0067">ATP-binding</keyword>
<dbReference type="FunFam" id="1.10.20.140:FF:000001">
    <property type="entry name" value="tRNA dimethylallyltransferase"/>
    <property type="match status" value="1"/>
</dbReference>
<feature type="region of interest" description="Interaction with substrate tRNA" evidence="10">
    <location>
        <begin position="43"/>
        <end position="46"/>
    </location>
</feature>
<evidence type="ECO:0000256" key="7">
    <source>
        <dbReference type="ARBA" id="ARBA00022840"/>
    </source>
</evidence>
<feature type="site" description="Interaction with substrate tRNA" evidence="10">
    <location>
        <position position="131"/>
    </location>
</feature>
<comment type="caution">
    <text evidence="10">Lacks conserved residue(s) required for the propagation of feature annotation.</text>
</comment>
<dbReference type="PANTHER" id="PTHR11088:SF60">
    <property type="entry name" value="TRNA DIMETHYLALLYLTRANSFERASE"/>
    <property type="match status" value="1"/>
</dbReference>
<dbReference type="InterPro" id="IPR039657">
    <property type="entry name" value="Dimethylallyltransferase"/>
</dbReference>
<keyword evidence="6 10" id="KW-0547">Nucleotide-binding</keyword>
<dbReference type="STRING" id="1720063.SAMN05216217_10326"/>
<evidence type="ECO:0000256" key="1">
    <source>
        <dbReference type="ARBA" id="ARBA00001946"/>
    </source>
</evidence>
<comment type="cofactor">
    <cofactor evidence="1 10">
        <name>Mg(2+)</name>
        <dbReference type="ChEBI" id="CHEBI:18420"/>
    </cofactor>
</comment>
<dbReference type="Pfam" id="PF01715">
    <property type="entry name" value="IPPT"/>
    <property type="match status" value="1"/>
</dbReference>
<gene>
    <name evidence="10" type="primary">miaA</name>
    <name evidence="14" type="ORF">SAMN05216217_10326</name>
</gene>
<dbReference type="Gene3D" id="3.40.50.300">
    <property type="entry name" value="P-loop containing nucleotide triphosphate hydrolases"/>
    <property type="match status" value="1"/>
</dbReference>
<dbReference type="EC" id="2.5.1.75" evidence="10"/>
<evidence type="ECO:0000256" key="3">
    <source>
        <dbReference type="ARBA" id="ARBA00005842"/>
    </source>
</evidence>
<evidence type="ECO:0000256" key="6">
    <source>
        <dbReference type="ARBA" id="ARBA00022741"/>
    </source>
</evidence>
<comment type="function">
    <text evidence="2 10 12">Catalyzes the transfer of a dimethylallyl group onto the adenine at position 37 in tRNAs that read codons beginning with uridine, leading to the formation of N6-(dimethylallyl)adenosine (i(6)A).</text>
</comment>